<dbReference type="InterPro" id="IPR045635">
    <property type="entry name" value="DUF6412"/>
</dbReference>
<organism evidence="2 3">
    <name type="scientific">Microbacterium gallinarum</name>
    <dbReference type="NCBI Taxonomy" id="2762209"/>
    <lineage>
        <taxon>Bacteria</taxon>
        <taxon>Bacillati</taxon>
        <taxon>Actinomycetota</taxon>
        <taxon>Actinomycetes</taxon>
        <taxon>Micrococcales</taxon>
        <taxon>Microbacteriaceae</taxon>
        <taxon>Microbacterium</taxon>
    </lineage>
</organism>
<accession>A0ABR8X603</accession>
<keyword evidence="3" id="KW-1185">Reference proteome</keyword>
<feature type="region of interest" description="Disordered" evidence="1">
    <location>
        <begin position="50"/>
        <end position="92"/>
    </location>
</feature>
<sequence>MSESLGILLRLLLEVFGAVAVREPSALVLAAALAAIAIVALTAASVELPASAVGSSPHPRRAIDVSVRPAQSDPDAPGHSRPRAPGFAVPAA</sequence>
<evidence type="ECO:0000256" key="1">
    <source>
        <dbReference type="SAM" id="MobiDB-lite"/>
    </source>
</evidence>
<evidence type="ECO:0000313" key="2">
    <source>
        <dbReference type="EMBL" id="MBD8024714.1"/>
    </source>
</evidence>
<dbReference type="EMBL" id="JACSPM010000005">
    <property type="protein sequence ID" value="MBD8024714.1"/>
    <property type="molecule type" value="Genomic_DNA"/>
</dbReference>
<dbReference type="Proteomes" id="UP000602532">
    <property type="component" value="Unassembled WGS sequence"/>
</dbReference>
<comment type="caution">
    <text evidence="2">The sequence shown here is derived from an EMBL/GenBank/DDBJ whole genome shotgun (WGS) entry which is preliminary data.</text>
</comment>
<name>A0ABR8X603_9MICO</name>
<evidence type="ECO:0000313" key="3">
    <source>
        <dbReference type="Proteomes" id="UP000602532"/>
    </source>
</evidence>
<reference evidence="2 3" key="1">
    <citation type="submission" date="2020-08" db="EMBL/GenBank/DDBJ databases">
        <title>A Genomic Blueprint of the Chicken Gut Microbiome.</title>
        <authorList>
            <person name="Gilroy R."/>
            <person name="Ravi A."/>
            <person name="Getino M."/>
            <person name="Pursley I."/>
            <person name="Horton D.L."/>
            <person name="Alikhan N.-F."/>
            <person name="Baker D."/>
            <person name="Gharbi K."/>
            <person name="Hall N."/>
            <person name="Watson M."/>
            <person name="Adriaenssens E.M."/>
            <person name="Foster-Nyarko E."/>
            <person name="Jarju S."/>
            <person name="Secka A."/>
            <person name="Antonio M."/>
            <person name="Oren A."/>
            <person name="Chaudhuri R."/>
            <person name="La Ragione R.M."/>
            <person name="Hildebrand F."/>
            <person name="Pallen M.J."/>
        </authorList>
    </citation>
    <scope>NUCLEOTIDE SEQUENCE [LARGE SCALE GENOMIC DNA]</scope>
    <source>
        <strain evidence="2 3">Sa1CUA4</strain>
    </source>
</reference>
<gene>
    <name evidence="2" type="ORF">H9622_14095</name>
</gene>
<dbReference type="RefSeq" id="WP_191767051.1">
    <property type="nucleotide sequence ID" value="NZ_JACSPM010000005.1"/>
</dbReference>
<proteinExistence type="predicted"/>
<protein>
    <submittedName>
        <fullName evidence="2">Uncharacterized protein</fullName>
    </submittedName>
</protein>
<dbReference type="Pfam" id="PF19950">
    <property type="entry name" value="DUF6412"/>
    <property type="match status" value="1"/>
</dbReference>